<dbReference type="InterPro" id="IPR014729">
    <property type="entry name" value="Rossmann-like_a/b/a_fold"/>
</dbReference>
<dbReference type="KEGG" id="anr:Ana3638_08045"/>
<dbReference type="InterPro" id="IPR003848">
    <property type="entry name" value="DUF218"/>
</dbReference>
<evidence type="ECO:0000259" key="2">
    <source>
        <dbReference type="Pfam" id="PF02698"/>
    </source>
</evidence>
<evidence type="ECO:0000256" key="1">
    <source>
        <dbReference type="SAM" id="Phobius"/>
    </source>
</evidence>
<keyword evidence="1" id="KW-1133">Transmembrane helix</keyword>
<feature type="domain" description="DUF218" evidence="2">
    <location>
        <begin position="99"/>
        <end position="226"/>
    </location>
</feature>
<keyword evidence="1" id="KW-0472">Membrane</keyword>
<dbReference type="InterPro" id="IPR051599">
    <property type="entry name" value="Cell_Envelope_Assoc"/>
</dbReference>
<sequence length="251" mass="27460">MNLLAVIFLIIGLFSIGYTIAIVCYSGINTAFLGFWIIMGLGCIVLSLVLRFLYTHNIEGPKYLKFIFTFLFLSGISIFLLVEAVVIQAGNKQPQPGADYVIVLGAQVRGTALSRALKNRLDTAYEYLVNNTTAKVIVSGGQGNGEDISEAEAMKEYLVGKGIQDERILMEDKSTNTHENLLLSKVLMTGEEHNTVIVTSRFHVFRAVGIAGKLGLTNVSGLGAPTNDILIVSYYVREFFAIIKDKLVGNI</sequence>
<dbReference type="GO" id="GO:0005886">
    <property type="term" value="C:plasma membrane"/>
    <property type="evidence" value="ECO:0007669"/>
    <property type="project" value="TreeGrafter"/>
</dbReference>
<dbReference type="AlphaFoldDB" id="A0A6P1TKU5"/>
<organism evidence="3 4">
    <name type="scientific">Anaerocolumna sedimenticola</name>
    <dbReference type="NCBI Taxonomy" id="2696063"/>
    <lineage>
        <taxon>Bacteria</taxon>
        <taxon>Bacillati</taxon>
        <taxon>Bacillota</taxon>
        <taxon>Clostridia</taxon>
        <taxon>Lachnospirales</taxon>
        <taxon>Lachnospiraceae</taxon>
        <taxon>Anaerocolumna</taxon>
    </lineage>
</organism>
<dbReference type="GO" id="GO:0043164">
    <property type="term" value="P:Gram-negative-bacterium-type cell wall biogenesis"/>
    <property type="evidence" value="ECO:0007669"/>
    <property type="project" value="TreeGrafter"/>
</dbReference>
<dbReference type="EMBL" id="CP048000">
    <property type="protein sequence ID" value="QHQ60732.1"/>
    <property type="molecule type" value="Genomic_DNA"/>
</dbReference>
<dbReference type="Pfam" id="PF02698">
    <property type="entry name" value="DUF218"/>
    <property type="match status" value="1"/>
</dbReference>
<dbReference type="Proteomes" id="UP000464314">
    <property type="component" value="Chromosome"/>
</dbReference>
<name>A0A6P1TKU5_9FIRM</name>
<proteinExistence type="predicted"/>
<evidence type="ECO:0000313" key="3">
    <source>
        <dbReference type="EMBL" id="QHQ60732.1"/>
    </source>
</evidence>
<dbReference type="RefSeq" id="WP_161837566.1">
    <property type="nucleotide sequence ID" value="NZ_CP048000.1"/>
</dbReference>
<reference evidence="3 4" key="1">
    <citation type="submission" date="2020-01" db="EMBL/GenBank/DDBJ databases">
        <title>Genome analysis of Anaerocolumna sp. CBA3638.</title>
        <authorList>
            <person name="Kim J."/>
            <person name="Roh S.W."/>
        </authorList>
    </citation>
    <scope>NUCLEOTIDE SEQUENCE [LARGE SCALE GENOMIC DNA]</scope>
    <source>
        <strain evidence="3 4">CBA3638</strain>
    </source>
</reference>
<gene>
    <name evidence="3" type="ORF">Ana3638_08045</name>
</gene>
<keyword evidence="4" id="KW-1185">Reference proteome</keyword>
<dbReference type="PANTHER" id="PTHR30336">
    <property type="entry name" value="INNER MEMBRANE PROTEIN, PROBABLE PERMEASE"/>
    <property type="match status" value="1"/>
</dbReference>
<dbReference type="Gene3D" id="3.40.50.620">
    <property type="entry name" value="HUPs"/>
    <property type="match status" value="1"/>
</dbReference>
<protein>
    <recommendedName>
        <fullName evidence="2">DUF218 domain-containing protein</fullName>
    </recommendedName>
</protein>
<accession>A0A6P1TKU5</accession>
<evidence type="ECO:0000313" key="4">
    <source>
        <dbReference type="Proteomes" id="UP000464314"/>
    </source>
</evidence>
<feature type="transmembrane region" description="Helical" evidence="1">
    <location>
        <begin position="31"/>
        <end position="54"/>
    </location>
</feature>
<keyword evidence="1" id="KW-0812">Transmembrane</keyword>
<dbReference type="GO" id="GO:0000270">
    <property type="term" value="P:peptidoglycan metabolic process"/>
    <property type="evidence" value="ECO:0007669"/>
    <property type="project" value="TreeGrafter"/>
</dbReference>
<feature type="transmembrane region" description="Helical" evidence="1">
    <location>
        <begin position="66"/>
        <end position="87"/>
    </location>
</feature>
<dbReference type="CDD" id="cd06259">
    <property type="entry name" value="YdcF-like"/>
    <property type="match status" value="1"/>
</dbReference>
<dbReference type="PANTHER" id="PTHR30336:SF4">
    <property type="entry name" value="ENVELOPE BIOGENESIS FACTOR ELYC"/>
    <property type="match status" value="1"/>
</dbReference>